<accession>A0A2G8SEP2</accession>
<dbReference type="SUPFAM" id="SSF50978">
    <property type="entry name" value="WD40 repeat-like"/>
    <property type="match status" value="1"/>
</dbReference>
<dbReference type="Proteomes" id="UP000230002">
    <property type="component" value="Unassembled WGS sequence"/>
</dbReference>
<evidence type="ECO:0000256" key="1">
    <source>
        <dbReference type="PROSITE-ProRule" id="PRU00221"/>
    </source>
</evidence>
<name>A0A2G8SEP2_9APHY</name>
<dbReference type="Gene3D" id="2.130.10.10">
    <property type="entry name" value="YVTN repeat-like/Quinoprotein amine dehydrogenase"/>
    <property type="match status" value="1"/>
</dbReference>
<proteinExistence type="predicted"/>
<dbReference type="EMBL" id="AYKW01000011">
    <property type="protein sequence ID" value="PIL32242.1"/>
    <property type="molecule type" value="Genomic_DNA"/>
</dbReference>
<dbReference type="PROSITE" id="PS51257">
    <property type="entry name" value="PROKAR_LIPOPROTEIN"/>
    <property type="match status" value="1"/>
</dbReference>
<dbReference type="InterPro" id="IPR001680">
    <property type="entry name" value="WD40_rpt"/>
</dbReference>
<keyword evidence="1" id="KW-0853">WD repeat</keyword>
<dbReference type="InterPro" id="IPR015943">
    <property type="entry name" value="WD40/YVTN_repeat-like_dom_sf"/>
</dbReference>
<gene>
    <name evidence="2" type="ORF">GSI_05487</name>
</gene>
<evidence type="ECO:0000313" key="2">
    <source>
        <dbReference type="EMBL" id="PIL32242.1"/>
    </source>
</evidence>
<dbReference type="PROSITE" id="PS50082">
    <property type="entry name" value="WD_REPEATS_2"/>
    <property type="match status" value="1"/>
</dbReference>
<sequence>MFLRLIADVPRGEAHDHLVTISSGAAFLTACSSHPQHPHWREAMAYISLLNFSGHQDSVNAVAFSPDSRLLASGGDDFALFVVDVGTGHEIHKLAGKCPVTSLQWDSHITEKYRLFIGYANGQVLVASVDELDHAHNDNQSQNNFTGHLLPREGEGFVEDMAFEAVPGFSLLAVCIGSDVEVWRESISKSNQCTLADSRFMSMQLTDQ</sequence>
<feature type="repeat" description="WD" evidence="1">
    <location>
        <begin position="52"/>
        <end position="93"/>
    </location>
</feature>
<dbReference type="SMART" id="SM00320">
    <property type="entry name" value="WD40"/>
    <property type="match status" value="2"/>
</dbReference>
<dbReference type="InterPro" id="IPR036322">
    <property type="entry name" value="WD40_repeat_dom_sf"/>
</dbReference>
<reference evidence="2 3" key="1">
    <citation type="journal article" date="2015" name="Sci. Rep.">
        <title>Chromosome-level genome map provides insights into diverse defense mechanisms in the medicinal fungus Ganoderma sinense.</title>
        <authorList>
            <person name="Zhu Y."/>
            <person name="Xu J."/>
            <person name="Sun C."/>
            <person name="Zhou S."/>
            <person name="Xu H."/>
            <person name="Nelson D.R."/>
            <person name="Qian J."/>
            <person name="Song J."/>
            <person name="Luo H."/>
            <person name="Xiang L."/>
            <person name="Li Y."/>
            <person name="Xu Z."/>
            <person name="Ji A."/>
            <person name="Wang L."/>
            <person name="Lu S."/>
            <person name="Hayward A."/>
            <person name="Sun W."/>
            <person name="Li X."/>
            <person name="Schwartz D.C."/>
            <person name="Wang Y."/>
            <person name="Chen S."/>
        </authorList>
    </citation>
    <scope>NUCLEOTIDE SEQUENCE [LARGE SCALE GENOMIC DNA]</scope>
    <source>
        <strain evidence="2 3">ZZ0214-1</strain>
    </source>
</reference>
<dbReference type="PROSITE" id="PS50294">
    <property type="entry name" value="WD_REPEATS_REGION"/>
    <property type="match status" value="1"/>
</dbReference>
<keyword evidence="3" id="KW-1185">Reference proteome</keyword>
<organism evidence="2 3">
    <name type="scientific">Ganoderma sinense ZZ0214-1</name>
    <dbReference type="NCBI Taxonomy" id="1077348"/>
    <lineage>
        <taxon>Eukaryota</taxon>
        <taxon>Fungi</taxon>
        <taxon>Dikarya</taxon>
        <taxon>Basidiomycota</taxon>
        <taxon>Agaricomycotina</taxon>
        <taxon>Agaricomycetes</taxon>
        <taxon>Polyporales</taxon>
        <taxon>Polyporaceae</taxon>
        <taxon>Ganoderma</taxon>
    </lineage>
</organism>
<dbReference type="AlphaFoldDB" id="A0A2G8SEP2"/>
<protein>
    <submittedName>
        <fullName evidence="2">Uncharacterized protein</fullName>
    </submittedName>
</protein>
<dbReference type="OrthoDB" id="2627610at2759"/>
<evidence type="ECO:0000313" key="3">
    <source>
        <dbReference type="Proteomes" id="UP000230002"/>
    </source>
</evidence>
<dbReference type="Pfam" id="PF00400">
    <property type="entry name" value="WD40"/>
    <property type="match status" value="1"/>
</dbReference>
<comment type="caution">
    <text evidence="2">The sequence shown here is derived from an EMBL/GenBank/DDBJ whole genome shotgun (WGS) entry which is preliminary data.</text>
</comment>